<accession>D4GGE7</accession>
<dbReference type="AlphaFoldDB" id="D4GGE7"/>
<dbReference type="HOGENOM" id="CLU_154565_0_0_6"/>
<sequence length="115" mass="12487">MIKGLRVFTLHLTTGINLMRALFVTGLIFALAACSSSVGRNVDTATVQKIRPGLTTRADLIAMFGPPDTESPYPNGQQLLMWKYSKARALATSAGETLTVQTKNGKVFNYTFSKS</sequence>
<dbReference type="eggNOG" id="ENOG503493B">
    <property type="taxonomic scope" value="Bacteria"/>
</dbReference>
<organism evidence="1 2">
    <name type="scientific">Pantoea ananatis (strain LMG 20103)</name>
    <dbReference type="NCBI Taxonomy" id="706191"/>
    <lineage>
        <taxon>Bacteria</taxon>
        <taxon>Pseudomonadati</taxon>
        <taxon>Pseudomonadota</taxon>
        <taxon>Gammaproteobacteria</taxon>
        <taxon>Enterobacterales</taxon>
        <taxon>Erwiniaceae</taxon>
        <taxon>Pantoea</taxon>
    </lineage>
</organism>
<keyword evidence="2" id="KW-1185">Reference proteome</keyword>
<dbReference type="Proteomes" id="UP000001702">
    <property type="component" value="Chromosome"/>
</dbReference>
<proteinExistence type="predicted"/>
<name>D4GGE7_PANAM</name>
<evidence type="ECO:0008006" key="3">
    <source>
        <dbReference type="Google" id="ProtNLM"/>
    </source>
</evidence>
<dbReference type="EMBL" id="CP001875">
    <property type="protein sequence ID" value="ADD79400.1"/>
    <property type="molecule type" value="Genomic_DNA"/>
</dbReference>
<reference evidence="1 2" key="1">
    <citation type="journal article" date="2010" name="J. Bacteriol.">
        <title>Genome sequence of Pantoea ananatis LMG20103, the causative agent of Eucalyptus blight and dieback.</title>
        <authorList>
            <person name="De Maayer P."/>
            <person name="Chan W.Y."/>
            <person name="Venter S.N."/>
            <person name="Toth I.K."/>
            <person name="Birch P.R."/>
            <person name="Joubert F."/>
            <person name="Coutinho T.A."/>
        </authorList>
    </citation>
    <scope>NUCLEOTIDE SEQUENCE [LARGE SCALE GENOMIC DNA]</scope>
    <source>
        <strain evidence="1 2">LMG 20103</strain>
    </source>
</reference>
<evidence type="ECO:0000313" key="1">
    <source>
        <dbReference type="EMBL" id="ADD79400.1"/>
    </source>
</evidence>
<gene>
    <name evidence="1" type="ordered locus">PANA_4233</name>
</gene>
<evidence type="ECO:0000313" key="2">
    <source>
        <dbReference type="Proteomes" id="UP000001702"/>
    </source>
</evidence>
<dbReference type="KEGG" id="pam:PANA_4233"/>
<protein>
    <recommendedName>
        <fullName evidence="3">Lipoprotein SmpA/OmlA domain-containing protein</fullName>
    </recommendedName>
</protein>
<dbReference type="PROSITE" id="PS51257">
    <property type="entry name" value="PROKAR_LIPOPROTEIN"/>
    <property type="match status" value="1"/>
</dbReference>